<feature type="transmembrane region" description="Helical" evidence="7">
    <location>
        <begin position="197"/>
        <end position="219"/>
    </location>
</feature>
<feature type="domain" description="ABC transmembrane type-1" evidence="8">
    <location>
        <begin position="80"/>
        <end position="276"/>
    </location>
</feature>
<dbReference type="EMBL" id="FNVU01000002">
    <property type="protein sequence ID" value="SEF88282.1"/>
    <property type="molecule type" value="Genomic_DNA"/>
</dbReference>
<proteinExistence type="inferred from homology"/>
<evidence type="ECO:0000313" key="10">
    <source>
        <dbReference type="Proteomes" id="UP000236754"/>
    </source>
</evidence>
<accession>A0A1H5VLV5</accession>
<evidence type="ECO:0000256" key="3">
    <source>
        <dbReference type="ARBA" id="ARBA00022475"/>
    </source>
</evidence>
<comment type="similarity">
    <text evidence="7">Belongs to the binding-protein-dependent transport system permease family.</text>
</comment>
<organism evidence="9 10">
    <name type="scientific">Actinacidiphila yanglinensis</name>
    <dbReference type="NCBI Taxonomy" id="310779"/>
    <lineage>
        <taxon>Bacteria</taxon>
        <taxon>Bacillati</taxon>
        <taxon>Actinomycetota</taxon>
        <taxon>Actinomycetes</taxon>
        <taxon>Kitasatosporales</taxon>
        <taxon>Streptomycetaceae</taxon>
        <taxon>Actinacidiphila</taxon>
    </lineage>
</organism>
<dbReference type="Gene3D" id="1.10.3720.10">
    <property type="entry name" value="MetI-like"/>
    <property type="match status" value="1"/>
</dbReference>
<keyword evidence="3" id="KW-1003">Cell membrane</keyword>
<protein>
    <submittedName>
        <fullName evidence="9">Carbohydrate ABC transporter membrane protein 2, CUT1 family</fullName>
    </submittedName>
</protein>
<keyword evidence="10" id="KW-1185">Reference proteome</keyword>
<evidence type="ECO:0000256" key="5">
    <source>
        <dbReference type="ARBA" id="ARBA00022989"/>
    </source>
</evidence>
<dbReference type="GO" id="GO:0005886">
    <property type="term" value="C:plasma membrane"/>
    <property type="evidence" value="ECO:0007669"/>
    <property type="project" value="UniProtKB-SubCell"/>
</dbReference>
<keyword evidence="2 7" id="KW-0813">Transport</keyword>
<name>A0A1H5VLV5_9ACTN</name>
<dbReference type="InterPro" id="IPR035906">
    <property type="entry name" value="MetI-like_sf"/>
</dbReference>
<feature type="transmembrane region" description="Helical" evidence="7">
    <location>
        <begin position="256"/>
        <end position="276"/>
    </location>
</feature>
<reference evidence="9 10" key="1">
    <citation type="submission" date="2016-10" db="EMBL/GenBank/DDBJ databases">
        <authorList>
            <person name="de Groot N.N."/>
        </authorList>
    </citation>
    <scope>NUCLEOTIDE SEQUENCE [LARGE SCALE GENOMIC DNA]</scope>
    <source>
        <strain evidence="9 10">CGMCC 4.2023</strain>
    </source>
</reference>
<dbReference type="AlphaFoldDB" id="A0A1H5VLV5"/>
<dbReference type="Proteomes" id="UP000236754">
    <property type="component" value="Unassembled WGS sequence"/>
</dbReference>
<dbReference type="RefSeq" id="WP_200823145.1">
    <property type="nucleotide sequence ID" value="NZ_FNVU01000002.1"/>
</dbReference>
<feature type="transmembrane region" description="Helical" evidence="7">
    <location>
        <begin position="115"/>
        <end position="138"/>
    </location>
</feature>
<dbReference type="GO" id="GO:0055085">
    <property type="term" value="P:transmembrane transport"/>
    <property type="evidence" value="ECO:0007669"/>
    <property type="project" value="InterPro"/>
</dbReference>
<dbReference type="PROSITE" id="PS50928">
    <property type="entry name" value="ABC_TM1"/>
    <property type="match status" value="1"/>
</dbReference>
<dbReference type="PANTHER" id="PTHR43744">
    <property type="entry name" value="ABC TRANSPORTER PERMEASE PROTEIN MG189-RELATED-RELATED"/>
    <property type="match status" value="1"/>
</dbReference>
<dbReference type="CDD" id="cd06261">
    <property type="entry name" value="TM_PBP2"/>
    <property type="match status" value="1"/>
</dbReference>
<keyword evidence="4 7" id="KW-0812">Transmembrane</keyword>
<dbReference type="Pfam" id="PF00528">
    <property type="entry name" value="BPD_transp_1"/>
    <property type="match status" value="1"/>
</dbReference>
<feature type="transmembrane region" description="Helical" evidence="7">
    <location>
        <begin position="21"/>
        <end position="42"/>
    </location>
</feature>
<evidence type="ECO:0000313" key="9">
    <source>
        <dbReference type="EMBL" id="SEF88282.1"/>
    </source>
</evidence>
<evidence type="ECO:0000256" key="4">
    <source>
        <dbReference type="ARBA" id="ARBA00022692"/>
    </source>
</evidence>
<gene>
    <name evidence="9" type="ORF">SAMN05216223_102352</name>
</gene>
<keyword evidence="5 7" id="KW-1133">Transmembrane helix</keyword>
<keyword evidence="6 7" id="KW-0472">Membrane</keyword>
<evidence type="ECO:0000256" key="2">
    <source>
        <dbReference type="ARBA" id="ARBA00022448"/>
    </source>
</evidence>
<dbReference type="SUPFAM" id="SSF161098">
    <property type="entry name" value="MetI-like"/>
    <property type="match status" value="1"/>
</dbReference>
<evidence type="ECO:0000256" key="7">
    <source>
        <dbReference type="RuleBase" id="RU363032"/>
    </source>
</evidence>
<dbReference type="PANTHER" id="PTHR43744:SF3">
    <property type="entry name" value="LACTOSE TRANSPORT SYSTEM PERMEASE PROTEIN LACG"/>
    <property type="match status" value="1"/>
</dbReference>
<feature type="transmembrane region" description="Helical" evidence="7">
    <location>
        <begin position="80"/>
        <end position="103"/>
    </location>
</feature>
<evidence type="ECO:0000256" key="6">
    <source>
        <dbReference type="ARBA" id="ARBA00023136"/>
    </source>
</evidence>
<sequence>MSAPTTALGLRMPTRAWTRTAVRAVLYAAVLFVFVMPLWTMLATVFSGSTLKTGQMSLFPGHFTLTNLRTAFRFGVGRGLLNSVIVTGVGLFLQITVSAFAAYALARKKFRGQALVLLAILATMMMPEEVIAIPLYLVLGKVPDPLGGGDLLDSYSGLILPVVGWALPIYVLTGFMKTIPVELEEAARVDGARDLRIFFQIILPLCRPALGTCAVFGFLMIWDQYLLPLLVASTPHMYTMTLVVTSLSSSQEQPEGVRMAASLMLMVPSVLVYLGLQRLFERGMLSGSLKG</sequence>
<comment type="subcellular location">
    <subcellularLocation>
        <location evidence="1 7">Cell membrane</location>
        <topology evidence="1 7">Multi-pass membrane protein</topology>
    </subcellularLocation>
</comment>
<evidence type="ECO:0000259" key="8">
    <source>
        <dbReference type="PROSITE" id="PS50928"/>
    </source>
</evidence>
<evidence type="ECO:0000256" key="1">
    <source>
        <dbReference type="ARBA" id="ARBA00004651"/>
    </source>
</evidence>
<dbReference type="InterPro" id="IPR000515">
    <property type="entry name" value="MetI-like"/>
</dbReference>
<feature type="transmembrane region" description="Helical" evidence="7">
    <location>
        <begin position="158"/>
        <end position="176"/>
    </location>
</feature>